<accession>W5SYK1</accession>
<sequence>MTQLKYNYLKGIDIAFLVEAREMGHVIYENKY</sequence>
<protein>
    <submittedName>
        <fullName evidence="1">Uncharacterized protein</fullName>
    </submittedName>
</protein>
<name>W5SYK1_9SPIR</name>
<dbReference type="AlphaFoldDB" id="W5SYK1"/>
<gene>
    <name evidence="1" type="ORF">BCO_0900138</name>
</gene>
<keyword evidence="1" id="KW-0614">Plasmid</keyword>
<dbReference type="HOGENOM" id="CLU_3388341_0_0_12"/>
<organism evidence="1">
    <name type="scientific">Borrelia coriaceae ATCC 43381</name>
    <dbReference type="NCBI Taxonomy" id="1408429"/>
    <lineage>
        <taxon>Bacteria</taxon>
        <taxon>Pseudomonadati</taxon>
        <taxon>Spirochaetota</taxon>
        <taxon>Spirochaetia</taxon>
        <taxon>Spirochaetales</taxon>
        <taxon>Borreliaceae</taxon>
        <taxon>Borrelia</taxon>
    </lineage>
</organism>
<proteinExistence type="predicted"/>
<dbReference type="EMBL" id="CP005773">
    <property type="protein sequence ID" value="AHH11793.1"/>
    <property type="molecule type" value="Genomic_DNA"/>
</dbReference>
<reference evidence="1" key="1">
    <citation type="submission" date="2013-04" db="EMBL/GenBank/DDBJ databases">
        <title>Comparative Genomics of Relapsing Fever Spirochetes.</title>
        <authorList>
            <person name="Schwan T.G."/>
            <person name="Raffel S.J."/>
            <person name="Porcella S.F."/>
            <person name="Martens C.A."/>
            <person name="Bruno D.P."/>
            <person name="Ricklefs S.M."/>
            <person name="Barbian K.B."/>
        </authorList>
    </citation>
    <scope>NUCLEOTIDE SEQUENCE</scope>
    <source>
        <strain evidence="1">Co53</strain>
        <plasmid evidence="1">unnamed</plasmid>
    </source>
</reference>
<evidence type="ECO:0000313" key="1">
    <source>
        <dbReference type="EMBL" id="AHH11793.1"/>
    </source>
</evidence>
<geneLocation type="plasmid" evidence="1">
    <name>unnamed</name>
</geneLocation>